<sequence length="52" mass="5587">MIDPGSRPVDGAMIEQAEANLTVFLAQAAERVLRLARRGAGQRQDQARVVPG</sequence>
<accession>A0A919NG38</accession>
<gene>
    <name evidence="1" type="ORF">Asi03nite_74230</name>
</gene>
<evidence type="ECO:0000313" key="1">
    <source>
        <dbReference type="EMBL" id="GIF09885.1"/>
    </source>
</evidence>
<proteinExistence type="predicted"/>
<keyword evidence="2" id="KW-1185">Reference proteome</keyword>
<dbReference type="RefSeq" id="WP_203685171.1">
    <property type="nucleotide sequence ID" value="NZ_BOMW01000111.1"/>
</dbReference>
<organism evidence="1 2">
    <name type="scientific">Actinoplanes siamensis</name>
    <dbReference type="NCBI Taxonomy" id="1223317"/>
    <lineage>
        <taxon>Bacteria</taxon>
        <taxon>Bacillati</taxon>
        <taxon>Actinomycetota</taxon>
        <taxon>Actinomycetes</taxon>
        <taxon>Micromonosporales</taxon>
        <taxon>Micromonosporaceae</taxon>
        <taxon>Actinoplanes</taxon>
    </lineage>
</organism>
<reference evidence="1" key="1">
    <citation type="submission" date="2021-01" db="EMBL/GenBank/DDBJ databases">
        <title>Whole genome shotgun sequence of Actinoplanes siamensis NBRC 109076.</title>
        <authorList>
            <person name="Komaki H."/>
            <person name="Tamura T."/>
        </authorList>
    </citation>
    <scope>NUCLEOTIDE SEQUENCE</scope>
    <source>
        <strain evidence="1">NBRC 109076</strain>
    </source>
</reference>
<protein>
    <submittedName>
        <fullName evidence="1">Uncharacterized protein</fullName>
    </submittedName>
</protein>
<dbReference type="EMBL" id="BOMW01000111">
    <property type="protein sequence ID" value="GIF09885.1"/>
    <property type="molecule type" value="Genomic_DNA"/>
</dbReference>
<evidence type="ECO:0000313" key="2">
    <source>
        <dbReference type="Proteomes" id="UP000629619"/>
    </source>
</evidence>
<comment type="caution">
    <text evidence="1">The sequence shown here is derived from an EMBL/GenBank/DDBJ whole genome shotgun (WGS) entry which is preliminary data.</text>
</comment>
<name>A0A919NG38_9ACTN</name>
<dbReference type="Proteomes" id="UP000629619">
    <property type="component" value="Unassembled WGS sequence"/>
</dbReference>
<dbReference type="AlphaFoldDB" id="A0A919NG38"/>